<dbReference type="AlphaFoldDB" id="A0A0G0ZJ17"/>
<feature type="transmembrane region" description="Helical" evidence="1">
    <location>
        <begin position="133"/>
        <end position="159"/>
    </location>
</feature>
<keyword evidence="1" id="KW-0812">Transmembrane</keyword>
<keyword evidence="1" id="KW-1133">Transmembrane helix</keyword>
<accession>A0A0G0ZJ17</accession>
<feature type="transmembrane region" description="Helical" evidence="1">
    <location>
        <begin position="67"/>
        <end position="93"/>
    </location>
</feature>
<evidence type="ECO:0000256" key="1">
    <source>
        <dbReference type="SAM" id="Phobius"/>
    </source>
</evidence>
<gene>
    <name evidence="2" type="ORF">UV11_C0005G0024</name>
</gene>
<protein>
    <recommendedName>
        <fullName evidence="4">Type II secretion system protein GspG C-terminal domain-containing protein</fullName>
    </recommendedName>
</protein>
<dbReference type="Gene3D" id="3.30.700.10">
    <property type="entry name" value="Glycoprotein, Type 4 Pilin"/>
    <property type="match status" value="1"/>
</dbReference>
<dbReference type="EMBL" id="LCDF01000005">
    <property type="protein sequence ID" value="KKS48705.1"/>
    <property type="molecule type" value="Genomic_DNA"/>
</dbReference>
<dbReference type="SUPFAM" id="SSF54523">
    <property type="entry name" value="Pili subunits"/>
    <property type="match status" value="1"/>
</dbReference>
<evidence type="ECO:0000313" key="2">
    <source>
        <dbReference type="EMBL" id="KKS48705.1"/>
    </source>
</evidence>
<name>A0A0G0ZJ17_9BACT</name>
<proteinExistence type="predicted"/>
<reference evidence="2 3" key="1">
    <citation type="journal article" date="2015" name="Nature">
        <title>rRNA introns, odd ribosomes, and small enigmatic genomes across a large radiation of phyla.</title>
        <authorList>
            <person name="Brown C.T."/>
            <person name="Hug L.A."/>
            <person name="Thomas B.C."/>
            <person name="Sharon I."/>
            <person name="Castelle C.J."/>
            <person name="Singh A."/>
            <person name="Wilkins M.J."/>
            <person name="Williams K.H."/>
            <person name="Banfield J.F."/>
        </authorList>
    </citation>
    <scope>NUCLEOTIDE SEQUENCE [LARGE SCALE GENOMIC DNA]</scope>
</reference>
<keyword evidence="1" id="KW-0472">Membrane</keyword>
<dbReference type="InterPro" id="IPR045584">
    <property type="entry name" value="Pilin-like"/>
</dbReference>
<sequence length="261" mass="29971">MAIEDIKNYIEQNKDKHPVDVLLNQLRASGYPESEIQAYLSGREAAHLQVQAPVQSQISLLGKIGRWIVGFILGAIIIGIALILAFVFIGWSYNIGVPVSPFFSIIAIFVVASLILFFFYWRYRKRSPYIARGFLTAVIGNILLAVFALYLISIFMGFADINPLEDSRMKSRDARRVADIKQIQLALELYYDANSEYPENLLLLEPQYIYRAPQDPMSRSLYFYEKRADGSYWLKAYLEDTKNTALRYDQNPGDQYYDVSN</sequence>
<evidence type="ECO:0000313" key="3">
    <source>
        <dbReference type="Proteomes" id="UP000034036"/>
    </source>
</evidence>
<comment type="caution">
    <text evidence="2">The sequence shown here is derived from an EMBL/GenBank/DDBJ whole genome shotgun (WGS) entry which is preliminary data.</text>
</comment>
<feature type="transmembrane region" description="Helical" evidence="1">
    <location>
        <begin position="99"/>
        <end position="121"/>
    </location>
</feature>
<evidence type="ECO:0008006" key="4">
    <source>
        <dbReference type="Google" id="ProtNLM"/>
    </source>
</evidence>
<organism evidence="2 3">
    <name type="scientific">Candidatus Giovannonibacteria bacterium GW2011_GWF2_42_19</name>
    <dbReference type="NCBI Taxonomy" id="1618659"/>
    <lineage>
        <taxon>Bacteria</taxon>
        <taxon>Candidatus Giovannoniibacteriota</taxon>
    </lineage>
</organism>
<dbReference type="STRING" id="1618659.UV11_C0005G0024"/>
<dbReference type="Proteomes" id="UP000034036">
    <property type="component" value="Unassembled WGS sequence"/>
</dbReference>